<keyword evidence="9" id="KW-1185">Reference proteome</keyword>
<organism evidence="8 9">
    <name type="scientific">Actimicrobium antarcticum</name>
    <dbReference type="NCBI Taxonomy" id="1051899"/>
    <lineage>
        <taxon>Bacteria</taxon>
        <taxon>Pseudomonadati</taxon>
        <taxon>Pseudomonadota</taxon>
        <taxon>Betaproteobacteria</taxon>
        <taxon>Burkholderiales</taxon>
        <taxon>Oxalobacteraceae</taxon>
        <taxon>Actimicrobium</taxon>
    </lineage>
</organism>
<feature type="domain" description="Lipopolysaccharide assembly protein A" evidence="7">
    <location>
        <begin position="22"/>
        <end position="85"/>
    </location>
</feature>
<evidence type="ECO:0000256" key="2">
    <source>
        <dbReference type="ARBA" id="ARBA00022692"/>
    </source>
</evidence>
<dbReference type="EMBL" id="BAAAZE010000008">
    <property type="protein sequence ID" value="GAA4024840.1"/>
    <property type="molecule type" value="Genomic_DNA"/>
</dbReference>
<protein>
    <recommendedName>
        <fullName evidence="7">Lipopolysaccharide assembly protein A domain-containing protein</fullName>
    </recommendedName>
</protein>
<evidence type="ECO:0000256" key="1">
    <source>
        <dbReference type="ARBA" id="ARBA00022475"/>
    </source>
</evidence>
<keyword evidence="3 6" id="KW-1133">Transmembrane helix</keyword>
<keyword evidence="2 6" id="KW-0812">Transmembrane</keyword>
<evidence type="ECO:0000259" key="7">
    <source>
        <dbReference type="Pfam" id="PF06305"/>
    </source>
</evidence>
<dbReference type="Pfam" id="PF06305">
    <property type="entry name" value="LapA_dom"/>
    <property type="match status" value="1"/>
</dbReference>
<dbReference type="InterPro" id="IPR010445">
    <property type="entry name" value="LapA_dom"/>
</dbReference>
<comment type="caution">
    <text evidence="8">The sequence shown here is derived from an EMBL/GenBank/DDBJ whole genome shotgun (WGS) entry which is preliminary data.</text>
</comment>
<evidence type="ECO:0000256" key="6">
    <source>
        <dbReference type="SAM" id="Phobius"/>
    </source>
</evidence>
<accession>A0ABP7TE72</accession>
<gene>
    <name evidence="8" type="ORF">GCM10022212_23110</name>
</gene>
<dbReference type="RefSeq" id="WP_344763460.1">
    <property type="nucleotide sequence ID" value="NZ_BAAAZE010000008.1"/>
</dbReference>
<evidence type="ECO:0000256" key="5">
    <source>
        <dbReference type="SAM" id="MobiDB-lite"/>
    </source>
</evidence>
<feature type="region of interest" description="Disordered" evidence="5">
    <location>
        <begin position="81"/>
        <end position="104"/>
    </location>
</feature>
<evidence type="ECO:0000313" key="9">
    <source>
        <dbReference type="Proteomes" id="UP001501353"/>
    </source>
</evidence>
<proteinExistence type="predicted"/>
<sequence>MKFLFKILSACAAIIFFGFAIKNTQEAALNFFLGYEIRGPLVLLLFSFFMIGAILGVFGMLPSFVRQRRELSRHRKVIATMQQEQEMTRASRSQPPQPDSIVSK</sequence>
<evidence type="ECO:0000313" key="8">
    <source>
        <dbReference type="EMBL" id="GAA4024840.1"/>
    </source>
</evidence>
<name>A0ABP7TE72_9BURK</name>
<feature type="transmembrane region" description="Helical" evidence="6">
    <location>
        <begin position="43"/>
        <end position="65"/>
    </location>
</feature>
<keyword evidence="1" id="KW-1003">Cell membrane</keyword>
<evidence type="ECO:0000256" key="4">
    <source>
        <dbReference type="ARBA" id="ARBA00023136"/>
    </source>
</evidence>
<keyword evidence="4 6" id="KW-0472">Membrane</keyword>
<evidence type="ECO:0000256" key="3">
    <source>
        <dbReference type="ARBA" id="ARBA00022989"/>
    </source>
</evidence>
<reference evidence="9" key="1">
    <citation type="journal article" date="2019" name="Int. J. Syst. Evol. Microbiol.">
        <title>The Global Catalogue of Microorganisms (GCM) 10K type strain sequencing project: providing services to taxonomists for standard genome sequencing and annotation.</title>
        <authorList>
            <consortium name="The Broad Institute Genomics Platform"/>
            <consortium name="The Broad Institute Genome Sequencing Center for Infectious Disease"/>
            <person name="Wu L."/>
            <person name="Ma J."/>
        </authorList>
    </citation>
    <scope>NUCLEOTIDE SEQUENCE [LARGE SCALE GENOMIC DNA]</scope>
    <source>
        <strain evidence="9">JCM 16673</strain>
    </source>
</reference>
<dbReference type="Proteomes" id="UP001501353">
    <property type="component" value="Unassembled WGS sequence"/>
</dbReference>